<reference evidence="1 2" key="1">
    <citation type="submission" date="2020-08" db="EMBL/GenBank/DDBJ databases">
        <title>Genomic Encyclopedia of Type Strains, Phase IV (KMG-IV): sequencing the most valuable type-strain genomes for metagenomic binning, comparative biology and taxonomic classification.</title>
        <authorList>
            <person name="Goeker M."/>
        </authorList>
    </citation>
    <scope>NUCLEOTIDE SEQUENCE [LARGE SCALE GENOMIC DNA]</scope>
    <source>
        <strain evidence="1 2">DSM 26723</strain>
    </source>
</reference>
<evidence type="ECO:0000313" key="2">
    <source>
        <dbReference type="Proteomes" id="UP000588068"/>
    </source>
</evidence>
<gene>
    <name evidence="1" type="ORF">HNQ60_001202</name>
</gene>
<dbReference type="Proteomes" id="UP000588068">
    <property type="component" value="Unassembled WGS sequence"/>
</dbReference>
<sequence>MSYNKRIKFAHYVRPTRNGEAPFLAAYARRWA</sequence>
<name>A0A841HHU2_9GAMM</name>
<accession>A0A841HHU2</accession>
<dbReference type="AlphaFoldDB" id="A0A841HHU2"/>
<organism evidence="1 2">
    <name type="scientific">Povalibacter uvarum</name>
    <dbReference type="NCBI Taxonomy" id="732238"/>
    <lineage>
        <taxon>Bacteria</taxon>
        <taxon>Pseudomonadati</taxon>
        <taxon>Pseudomonadota</taxon>
        <taxon>Gammaproteobacteria</taxon>
        <taxon>Steroidobacterales</taxon>
        <taxon>Steroidobacteraceae</taxon>
        <taxon>Povalibacter</taxon>
    </lineage>
</organism>
<evidence type="ECO:0000313" key="1">
    <source>
        <dbReference type="EMBL" id="MBB6092356.1"/>
    </source>
</evidence>
<comment type="caution">
    <text evidence="1">The sequence shown here is derived from an EMBL/GenBank/DDBJ whole genome shotgun (WGS) entry which is preliminary data.</text>
</comment>
<dbReference type="EMBL" id="JACHHZ010000001">
    <property type="protein sequence ID" value="MBB6092356.1"/>
    <property type="molecule type" value="Genomic_DNA"/>
</dbReference>
<proteinExistence type="predicted"/>
<protein>
    <submittedName>
        <fullName evidence="1">Uncharacterized protein</fullName>
    </submittedName>
</protein>
<keyword evidence="2" id="KW-1185">Reference proteome</keyword>